<keyword evidence="1" id="KW-0812">Transmembrane</keyword>
<gene>
    <name evidence="2" type="ORF">MGWOODY_Hyp2019</name>
</gene>
<proteinExistence type="predicted"/>
<name>A0A161K726_9ZZZZ</name>
<organism evidence="2">
    <name type="scientific">hydrothermal vent metagenome</name>
    <dbReference type="NCBI Taxonomy" id="652676"/>
    <lineage>
        <taxon>unclassified sequences</taxon>
        <taxon>metagenomes</taxon>
        <taxon>ecological metagenomes</taxon>
    </lineage>
</organism>
<accession>A0A161K726</accession>
<keyword evidence="1" id="KW-1133">Transmembrane helix</keyword>
<dbReference type="AlphaFoldDB" id="A0A161K726"/>
<keyword evidence="1" id="KW-0472">Membrane</keyword>
<protein>
    <submittedName>
        <fullName evidence="2">Uncharacterized protein</fullName>
    </submittedName>
</protein>
<dbReference type="EMBL" id="CZQD01000019">
    <property type="protein sequence ID" value="CUS56226.1"/>
    <property type="molecule type" value="Genomic_DNA"/>
</dbReference>
<evidence type="ECO:0000313" key="2">
    <source>
        <dbReference type="EMBL" id="CUS56226.1"/>
    </source>
</evidence>
<feature type="transmembrane region" description="Helical" evidence="1">
    <location>
        <begin position="12"/>
        <end position="34"/>
    </location>
</feature>
<evidence type="ECO:0000256" key="1">
    <source>
        <dbReference type="SAM" id="Phobius"/>
    </source>
</evidence>
<reference evidence="2" key="1">
    <citation type="submission" date="2015-10" db="EMBL/GenBank/DDBJ databases">
        <authorList>
            <person name="Gilbert D.G."/>
        </authorList>
    </citation>
    <scope>NUCLEOTIDE SEQUENCE</scope>
</reference>
<sequence length="44" mass="4795">MKKRGSFFARPWVRWTAAFLLAALIVIIVGGNGLTPFSMSGAVR</sequence>